<sequence>MIVPLNHYETRIAEKIISIQCPAYQIEADMIGSDRIPGLYDTVEDIKACSESFIGWYVDDQLAGFISYVWNDATVDIHRLVVSPSHFRKGIAKNLLSYILQFKAERIIVSTGAKNVPARKLYASLGFREREYQEVDDGLAIIHYEY</sequence>
<comment type="caution">
    <text evidence="2">The sequence shown here is derived from an EMBL/GenBank/DDBJ whole genome shotgun (WGS) entry which is preliminary data.</text>
</comment>
<reference evidence="3" key="1">
    <citation type="journal article" date="2019" name="Int. J. Syst. Evol. Microbiol.">
        <title>The Global Catalogue of Microorganisms (GCM) 10K type strain sequencing project: providing services to taxonomists for standard genome sequencing and annotation.</title>
        <authorList>
            <consortium name="The Broad Institute Genomics Platform"/>
            <consortium name="The Broad Institute Genome Sequencing Center for Infectious Disease"/>
            <person name="Wu L."/>
            <person name="Ma J."/>
        </authorList>
    </citation>
    <scope>NUCLEOTIDE SEQUENCE [LARGE SCALE GENOMIC DNA]</scope>
    <source>
        <strain evidence="3">CCUG 73951</strain>
    </source>
</reference>
<keyword evidence="3" id="KW-1185">Reference proteome</keyword>
<dbReference type="GO" id="GO:0016746">
    <property type="term" value="F:acyltransferase activity"/>
    <property type="evidence" value="ECO:0007669"/>
    <property type="project" value="UniProtKB-KW"/>
</dbReference>
<evidence type="ECO:0000259" key="1">
    <source>
        <dbReference type="PROSITE" id="PS51186"/>
    </source>
</evidence>
<proteinExistence type="predicted"/>
<dbReference type="CDD" id="cd04301">
    <property type="entry name" value="NAT_SF"/>
    <property type="match status" value="1"/>
</dbReference>
<evidence type="ECO:0000313" key="3">
    <source>
        <dbReference type="Proteomes" id="UP001596494"/>
    </source>
</evidence>
<name>A0ABW2K4N6_9BACI</name>
<dbReference type="InterPro" id="IPR016181">
    <property type="entry name" value="Acyl_CoA_acyltransferase"/>
</dbReference>
<dbReference type="EC" id="2.3.-.-" evidence="2"/>
<dbReference type="RefSeq" id="WP_289216887.1">
    <property type="nucleotide sequence ID" value="NZ_JAPVRC010000009.1"/>
</dbReference>
<dbReference type="Gene3D" id="3.40.630.30">
    <property type="match status" value="1"/>
</dbReference>
<keyword evidence="2" id="KW-0012">Acyltransferase</keyword>
<keyword evidence="2" id="KW-0808">Transferase</keyword>
<organism evidence="2 3">
    <name type="scientific">Halobacillus campisalis</name>
    <dbReference type="NCBI Taxonomy" id="435909"/>
    <lineage>
        <taxon>Bacteria</taxon>
        <taxon>Bacillati</taxon>
        <taxon>Bacillota</taxon>
        <taxon>Bacilli</taxon>
        <taxon>Bacillales</taxon>
        <taxon>Bacillaceae</taxon>
        <taxon>Halobacillus</taxon>
    </lineage>
</organism>
<dbReference type="Proteomes" id="UP001596494">
    <property type="component" value="Unassembled WGS sequence"/>
</dbReference>
<dbReference type="Pfam" id="PF00583">
    <property type="entry name" value="Acetyltransf_1"/>
    <property type="match status" value="1"/>
</dbReference>
<evidence type="ECO:0000313" key="2">
    <source>
        <dbReference type="EMBL" id="MFC7321126.1"/>
    </source>
</evidence>
<gene>
    <name evidence="2" type="ORF">ACFQMN_09560</name>
</gene>
<dbReference type="PROSITE" id="PS51186">
    <property type="entry name" value="GNAT"/>
    <property type="match status" value="1"/>
</dbReference>
<feature type="domain" description="N-acetyltransferase" evidence="1">
    <location>
        <begin position="1"/>
        <end position="146"/>
    </location>
</feature>
<dbReference type="SUPFAM" id="SSF55729">
    <property type="entry name" value="Acyl-CoA N-acyltransferases (Nat)"/>
    <property type="match status" value="1"/>
</dbReference>
<accession>A0ABW2K4N6</accession>
<protein>
    <submittedName>
        <fullName evidence="2">GNAT family N-acetyltransferase</fullName>
        <ecNumber evidence="2">2.3.-.-</ecNumber>
    </submittedName>
</protein>
<dbReference type="EMBL" id="JBHTBY010000007">
    <property type="protein sequence ID" value="MFC7321126.1"/>
    <property type="molecule type" value="Genomic_DNA"/>
</dbReference>
<dbReference type="InterPro" id="IPR000182">
    <property type="entry name" value="GNAT_dom"/>
</dbReference>